<evidence type="ECO:0000313" key="2">
    <source>
        <dbReference type="Proteomes" id="UP000676336"/>
    </source>
</evidence>
<name>A0A8S2YTV2_9BILA</name>
<evidence type="ECO:0000313" key="1">
    <source>
        <dbReference type="EMBL" id="CAF4565953.1"/>
    </source>
</evidence>
<dbReference type="AlphaFoldDB" id="A0A8S2YTV2"/>
<sequence>TPIVNQAPQNQFNPTSTNETLIDGNNAAAWTNIQPQPVTFLPL</sequence>
<gene>
    <name evidence="1" type="ORF">SMN809_LOCUS37648</name>
</gene>
<dbReference type="EMBL" id="CAJOBI010096166">
    <property type="protein sequence ID" value="CAF4565953.1"/>
    <property type="molecule type" value="Genomic_DNA"/>
</dbReference>
<feature type="non-terminal residue" evidence="1">
    <location>
        <position position="1"/>
    </location>
</feature>
<reference evidence="1" key="1">
    <citation type="submission" date="2021-02" db="EMBL/GenBank/DDBJ databases">
        <authorList>
            <person name="Nowell W R."/>
        </authorList>
    </citation>
    <scope>NUCLEOTIDE SEQUENCE</scope>
</reference>
<dbReference type="Proteomes" id="UP000676336">
    <property type="component" value="Unassembled WGS sequence"/>
</dbReference>
<proteinExistence type="predicted"/>
<protein>
    <submittedName>
        <fullName evidence="1">Uncharacterized protein</fullName>
    </submittedName>
</protein>
<organism evidence="1 2">
    <name type="scientific">Rotaria magnacalcarata</name>
    <dbReference type="NCBI Taxonomy" id="392030"/>
    <lineage>
        <taxon>Eukaryota</taxon>
        <taxon>Metazoa</taxon>
        <taxon>Spiralia</taxon>
        <taxon>Gnathifera</taxon>
        <taxon>Rotifera</taxon>
        <taxon>Eurotatoria</taxon>
        <taxon>Bdelloidea</taxon>
        <taxon>Philodinida</taxon>
        <taxon>Philodinidae</taxon>
        <taxon>Rotaria</taxon>
    </lineage>
</organism>
<accession>A0A8S2YTV2</accession>
<comment type="caution">
    <text evidence="1">The sequence shown here is derived from an EMBL/GenBank/DDBJ whole genome shotgun (WGS) entry which is preliminary data.</text>
</comment>